<dbReference type="Pfam" id="PF00512">
    <property type="entry name" value="HisKA"/>
    <property type="match status" value="1"/>
</dbReference>
<dbReference type="CDD" id="cd00082">
    <property type="entry name" value="HisKA"/>
    <property type="match status" value="1"/>
</dbReference>
<evidence type="ECO:0000313" key="9">
    <source>
        <dbReference type="EMBL" id="MDS0220731.1"/>
    </source>
</evidence>
<feature type="transmembrane region" description="Helical" evidence="7">
    <location>
        <begin position="161"/>
        <end position="182"/>
    </location>
</feature>
<dbReference type="GO" id="GO:0005524">
    <property type="term" value="F:ATP binding"/>
    <property type="evidence" value="ECO:0007669"/>
    <property type="project" value="UniProtKB-KW"/>
</dbReference>
<dbReference type="InterPro" id="IPR003594">
    <property type="entry name" value="HATPase_dom"/>
</dbReference>
<dbReference type="SUPFAM" id="SSF47384">
    <property type="entry name" value="Homodimeric domain of signal transducing histidine kinase"/>
    <property type="match status" value="1"/>
</dbReference>
<dbReference type="SMART" id="SM00387">
    <property type="entry name" value="HATPase_c"/>
    <property type="match status" value="1"/>
</dbReference>
<keyword evidence="3" id="KW-0808">Transferase</keyword>
<accession>A0AAE4JI36</accession>
<keyword evidence="7" id="KW-0472">Membrane</keyword>
<keyword evidence="5" id="KW-0902">Two-component regulatory system</keyword>
<dbReference type="InterPro" id="IPR050736">
    <property type="entry name" value="Sensor_HK_Regulatory"/>
</dbReference>
<dbReference type="AlphaFoldDB" id="A0AAE4JI36"/>
<dbReference type="GO" id="GO:0006355">
    <property type="term" value="P:regulation of DNA-templated transcription"/>
    <property type="evidence" value="ECO:0007669"/>
    <property type="project" value="InterPro"/>
</dbReference>
<feature type="transmembrane region" description="Helical" evidence="7">
    <location>
        <begin position="109"/>
        <end position="129"/>
    </location>
</feature>
<evidence type="ECO:0000256" key="7">
    <source>
        <dbReference type="SAM" id="Phobius"/>
    </source>
</evidence>
<evidence type="ECO:0000256" key="2">
    <source>
        <dbReference type="ARBA" id="ARBA00012438"/>
    </source>
</evidence>
<organism evidence="9 10">
    <name type="scientific">Haloarcula terrestris</name>
    <dbReference type="NCBI Taxonomy" id="2950533"/>
    <lineage>
        <taxon>Archaea</taxon>
        <taxon>Methanobacteriati</taxon>
        <taxon>Methanobacteriota</taxon>
        <taxon>Stenosarchaea group</taxon>
        <taxon>Halobacteria</taxon>
        <taxon>Halobacteriales</taxon>
        <taxon>Haloarculaceae</taxon>
        <taxon>Haloarcula</taxon>
    </lineage>
</organism>
<dbReference type="PROSITE" id="PS50109">
    <property type="entry name" value="HIS_KIN"/>
    <property type="match status" value="1"/>
</dbReference>
<dbReference type="InterPro" id="IPR035965">
    <property type="entry name" value="PAS-like_dom_sf"/>
</dbReference>
<evidence type="ECO:0000256" key="3">
    <source>
        <dbReference type="ARBA" id="ARBA00022679"/>
    </source>
</evidence>
<keyword evidence="9" id="KW-0067">ATP-binding</keyword>
<dbReference type="InterPro" id="IPR005467">
    <property type="entry name" value="His_kinase_dom"/>
</dbReference>
<dbReference type="CDD" id="cd00130">
    <property type="entry name" value="PAS"/>
    <property type="match status" value="1"/>
</dbReference>
<sequence>MLALIISRTHLRHTLGILYVYLLGLLVTAAVSALTAVWVNRRTADRAGTIMIVLLAIHTVMALLAAGQLLVPSLELKVLIARLWFTLVLVTPIVWVAFAVYFTGREFWLTNPVWAVLIAFAVGLAGILWTEPIHGLLFVEHTIVAEPFRHYAPTWTSATTALILVSNIPVALGFGLLFHMHLFSRRATWRQSGALLFGMLAIFVPSSLSTTPYVPIQGFPYGVFGTGIFGVVISYGLFKQRMFGVVPLARDTIFASLDDGVCIVDADHRVVDFNDAMAALFPGLDDAVGEQLSETYPELLADSTRATAGPGEPQRLLPMQADDEQSGPFASVIELSTATGPRTIRVRVSDITSGGEPRGYVLVLRDVTALEAYASELEQKTEQLEQFASVLSHDLRNPVSVAHGSVTIAQDQRNSEHLETALNALERIDETISDMLTLAKDEVAVAETEPVSLRAVADDAWETSETGPNTLRNEVNESVSIQADRSRLQRLLENLFRNAVEHGGDTVTVGTDDDVFFVEDNGSGIPEADRESVLEYGYSGGDSTGFGLTIVASIADAHGWSLSITDGEDGGARFNFETVTPDTSETAPPATD</sequence>
<dbReference type="SMART" id="SM00388">
    <property type="entry name" value="HisKA"/>
    <property type="match status" value="1"/>
</dbReference>
<dbReference type="InterPro" id="IPR003661">
    <property type="entry name" value="HisK_dim/P_dom"/>
</dbReference>
<dbReference type="Pfam" id="PF16927">
    <property type="entry name" value="HisKA_7TM"/>
    <property type="match status" value="1"/>
</dbReference>
<dbReference type="SUPFAM" id="SSF55874">
    <property type="entry name" value="ATPase domain of HSP90 chaperone/DNA topoisomerase II/histidine kinase"/>
    <property type="match status" value="1"/>
</dbReference>
<dbReference type="Pfam" id="PF00989">
    <property type="entry name" value="PAS"/>
    <property type="match status" value="1"/>
</dbReference>
<dbReference type="EC" id="2.7.13.3" evidence="2"/>
<dbReference type="RefSeq" id="WP_310895402.1">
    <property type="nucleotide sequence ID" value="NZ_JAMQOM010000002.1"/>
</dbReference>
<evidence type="ECO:0000256" key="6">
    <source>
        <dbReference type="SAM" id="Coils"/>
    </source>
</evidence>
<dbReference type="Pfam" id="PF02518">
    <property type="entry name" value="HATPase_c"/>
    <property type="match status" value="1"/>
</dbReference>
<evidence type="ECO:0000256" key="1">
    <source>
        <dbReference type="ARBA" id="ARBA00000085"/>
    </source>
</evidence>
<reference evidence="9 10" key="1">
    <citation type="submission" date="2022-06" db="EMBL/GenBank/DDBJ databases">
        <title>Haloarcula sp. a new haloarchaeum isolate from saline soil.</title>
        <authorList>
            <person name="Strakova D."/>
            <person name="Galisteo C."/>
            <person name="Sanchez-Porro C."/>
            <person name="Ventosa A."/>
        </authorList>
    </citation>
    <scope>NUCLEOTIDE SEQUENCE [LARGE SCALE GENOMIC DNA]</scope>
    <source>
        <strain evidence="9 10">S1AR25-5A</strain>
    </source>
</reference>
<dbReference type="Gene3D" id="3.30.450.20">
    <property type="entry name" value="PAS domain"/>
    <property type="match status" value="1"/>
</dbReference>
<feature type="transmembrane region" description="Helical" evidence="7">
    <location>
        <begin position="194"/>
        <end position="213"/>
    </location>
</feature>
<keyword evidence="9" id="KW-0547">Nucleotide-binding</keyword>
<keyword evidence="7" id="KW-1133">Transmembrane helix</keyword>
<dbReference type="PANTHER" id="PTHR43711">
    <property type="entry name" value="TWO-COMPONENT HISTIDINE KINASE"/>
    <property type="match status" value="1"/>
</dbReference>
<dbReference type="CDD" id="cd00075">
    <property type="entry name" value="HATPase"/>
    <property type="match status" value="1"/>
</dbReference>
<feature type="transmembrane region" description="Helical" evidence="7">
    <location>
        <begin position="219"/>
        <end position="238"/>
    </location>
</feature>
<dbReference type="InterPro" id="IPR036890">
    <property type="entry name" value="HATPase_C_sf"/>
</dbReference>
<feature type="domain" description="Histidine kinase" evidence="8">
    <location>
        <begin position="390"/>
        <end position="582"/>
    </location>
</feature>
<keyword evidence="4" id="KW-0418">Kinase</keyword>
<feature type="transmembrane region" description="Helical" evidence="7">
    <location>
        <begin position="83"/>
        <end position="102"/>
    </location>
</feature>
<dbReference type="PANTHER" id="PTHR43711:SF1">
    <property type="entry name" value="HISTIDINE KINASE 1"/>
    <property type="match status" value="1"/>
</dbReference>
<keyword evidence="6" id="KW-0175">Coiled coil</keyword>
<evidence type="ECO:0000259" key="8">
    <source>
        <dbReference type="PROSITE" id="PS50109"/>
    </source>
</evidence>
<feature type="transmembrane region" description="Helical" evidence="7">
    <location>
        <begin position="18"/>
        <end position="39"/>
    </location>
</feature>
<dbReference type="InterPro" id="IPR036097">
    <property type="entry name" value="HisK_dim/P_sf"/>
</dbReference>
<dbReference type="InterPro" id="IPR013767">
    <property type="entry name" value="PAS_fold"/>
</dbReference>
<keyword evidence="10" id="KW-1185">Reference proteome</keyword>
<keyword evidence="7" id="KW-0812">Transmembrane</keyword>
<feature type="coiled-coil region" evidence="6">
    <location>
        <begin position="370"/>
        <end position="428"/>
    </location>
</feature>
<evidence type="ECO:0000313" key="10">
    <source>
        <dbReference type="Proteomes" id="UP001253439"/>
    </source>
</evidence>
<dbReference type="Proteomes" id="UP001253439">
    <property type="component" value="Unassembled WGS sequence"/>
</dbReference>
<dbReference type="SUPFAM" id="SSF55785">
    <property type="entry name" value="PYP-like sensor domain (PAS domain)"/>
    <property type="match status" value="1"/>
</dbReference>
<gene>
    <name evidence="9" type="ORF">NDI54_05115</name>
</gene>
<evidence type="ECO:0000256" key="4">
    <source>
        <dbReference type="ARBA" id="ARBA00022777"/>
    </source>
</evidence>
<protein>
    <recommendedName>
        <fullName evidence="2">histidine kinase</fullName>
        <ecNumber evidence="2">2.7.13.3</ecNumber>
    </recommendedName>
</protein>
<dbReference type="InterPro" id="IPR031621">
    <property type="entry name" value="HisKA_7TM"/>
</dbReference>
<proteinExistence type="predicted"/>
<dbReference type="Gene3D" id="3.30.565.10">
    <property type="entry name" value="Histidine kinase-like ATPase, C-terminal domain"/>
    <property type="match status" value="1"/>
</dbReference>
<dbReference type="EMBL" id="JAMQOM010000002">
    <property type="protein sequence ID" value="MDS0220731.1"/>
    <property type="molecule type" value="Genomic_DNA"/>
</dbReference>
<dbReference type="GO" id="GO:0000155">
    <property type="term" value="F:phosphorelay sensor kinase activity"/>
    <property type="evidence" value="ECO:0007669"/>
    <property type="project" value="InterPro"/>
</dbReference>
<dbReference type="Gene3D" id="1.10.287.130">
    <property type="match status" value="1"/>
</dbReference>
<name>A0AAE4JI36_9EURY</name>
<dbReference type="InterPro" id="IPR000014">
    <property type="entry name" value="PAS"/>
</dbReference>
<comment type="catalytic activity">
    <reaction evidence="1">
        <text>ATP + protein L-histidine = ADP + protein N-phospho-L-histidine.</text>
        <dbReference type="EC" id="2.7.13.3"/>
    </reaction>
</comment>
<comment type="caution">
    <text evidence="9">The sequence shown here is derived from an EMBL/GenBank/DDBJ whole genome shotgun (WGS) entry which is preliminary data.</text>
</comment>
<feature type="transmembrane region" description="Helical" evidence="7">
    <location>
        <begin position="51"/>
        <end position="71"/>
    </location>
</feature>
<evidence type="ECO:0000256" key="5">
    <source>
        <dbReference type="ARBA" id="ARBA00023012"/>
    </source>
</evidence>